<dbReference type="EMBL" id="KI912111">
    <property type="protein sequence ID" value="ETS83708.1"/>
    <property type="molecule type" value="Genomic_DNA"/>
</dbReference>
<keyword evidence="2" id="KW-1133">Transmembrane helix</keyword>
<protein>
    <submittedName>
        <fullName evidence="3">Uncharacterized protein</fullName>
    </submittedName>
</protein>
<feature type="transmembrane region" description="Helical" evidence="2">
    <location>
        <begin position="294"/>
        <end position="315"/>
    </location>
</feature>
<organism evidence="3 4">
    <name type="scientific">Pestalotiopsis fici (strain W106-1 / CGMCC3.15140)</name>
    <dbReference type="NCBI Taxonomy" id="1229662"/>
    <lineage>
        <taxon>Eukaryota</taxon>
        <taxon>Fungi</taxon>
        <taxon>Dikarya</taxon>
        <taxon>Ascomycota</taxon>
        <taxon>Pezizomycotina</taxon>
        <taxon>Sordariomycetes</taxon>
        <taxon>Xylariomycetidae</taxon>
        <taxon>Amphisphaeriales</taxon>
        <taxon>Sporocadaceae</taxon>
        <taxon>Pestalotiopsis</taxon>
    </lineage>
</organism>
<keyword evidence="2" id="KW-0472">Membrane</keyword>
<dbReference type="InParanoid" id="W3XC92"/>
<dbReference type="AlphaFoldDB" id="W3XC92"/>
<feature type="compositionally biased region" description="Basic and acidic residues" evidence="1">
    <location>
        <begin position="530"/>
        <end position="539"/>
    </location>
</feature>
<dbReference type="eggNOG" id="ENOG502SEYQ">
    <property type="taxonomic scope" value="Eukaryota"/>
</dbReference>
<feature type="compositionally biased region" description="Low complexity" evidence="1">
    <location>
        <begin position="254"/>
        <end position="269"/>
    </location>
</feature>
<sequence>MAPSKPRRAVLDRGSDVKAEVLSAATLKDRNDKGQQNDDSSGIKKSRDGGSDDSDKGSDGKGKGNGGGNGGSDKNKGNNKSQDDGSKDSNKDGGGSNNDHSGSKDGGSNNNNNNNKGSGDESTTISVVTATIATEVPAAAPPATTPTTTPTPLPSPPPTTSTTSTTSVPTPVASVVQSTSIVTSVQMATMTTVIPVLTTLPPITISSQPRKGVDGPGADFTPALPALGTSSSLGTIAFTATDATATVTATALADSLNDNDNGGNNDSGGSRNGGKDRDDNKPPPGALDPAAEHALIAVGSIGAFVLICFVGWIIYRTLKKSRRRREEFGGNNNLMNRLPWRRNQGNSGWDSQSMFMRNDLPPPMYEKGSHNSMEAAGFYGADKMYQQSNQPPRLSRTNTATSQRNMQPQLAPGSVVMIPAEQYMAMSQAQSPIGSDVNNTMRSRMPDNFYNQSELARQPSDAYDPNRRQVNRASELSSLSSGFGDGDIIIPEEYLNPPQPAATQLRQSNNFITRFSWMSRREAGDRETVYTTTSEDRPARYRSVGSWVNQQTGRLKRADERSQEVPPVPDLPPINTDQGGMR</sequence>
<feature type="compositionally biased region" description="Low complexity" evidence="1">
    <location>
        <begin position="106"/>
        <end position="122"/>
    </location>
</feature>
<feature type="compositionally biased region" description="Low complexity" evidence="1">
    <location>
        <begin position="160"/>
        <end position="171"/>
    </location>
</feature>
<keyword evidence="4" id="KW-1185">Reference proteome</keyword>
<dbReference type="RefSeq" id="XP_007832356.1">
    <property type="nucleotide sequence ID" value="XM_007834165.1"/>
</dbReference>
<reference evidence="4" key="1">
    <citation type="journal article" date="2015" name="BMC Genomics">
        <title>Genomic and transcriptomic analysis of the endophytic fungus Pestalotiopsis fici reveals its lifestyle and high potential for synthesis of natural products.</title>
        <authorList>
            <person name="Wang X."/>
            <person name="Zhang X."/>
            <person name="Liu L."/>
            <person name="Xiang M."/>
            <person name="Wang W."/>
            <person name="Sun X."/>
            <person name="Che Y."/>
            <person name="Guo L."/>
            <person name="Liu G."/>
            <person name="Guo L."/>
            <person name="Wang C."/>
            <person name="Yin W.B."/>
            <person name="Stadler M."/>
            <person name="Zhang X."/>
            <person name="Liu X."/>
        </authorList>
    </citation>
    <scope>NUCLEOTIDE SEQUENCE [LARGE SCALE GENOMIC DNA]</scope>
    <source>
        <strain evidence="4">W106-1 / CGMCC3.15140</strain>
    </source>
</reference>
<keyword evidence="2" id="KW-0812">Transmembrane</keyword>
<feature type="region of interest" description="Disordered" evidence="1">
    <location>
        <begin position="1"/>
        <end position="122"/>
    </location>
</feature>
<dbReference type="Proteomes" id="UP000030651">
    <property type="component" value="Unassembled WGS sequence"/>
</dbReference>
<dbReference type="KEGG" id="pfy:PFICI_05584"/>
<dbReference type="OMA" id="THIIGQY"/>
<dbReference type="OrthoDB" id="5411141at2759"/>
<name>W3XC92_PESFW</name>
<evidence type="ECO:0000313" key="4">
    <source>
        <dbReference type="Proteomes" id="UP000030651"/>
    </source>
</evidence>
<feature type="compositionally biased region" description="Basic and acidic residues" evidence="1">
    <location>
        <begin position="9"/>
        <end position="19"/>
    </location>
</feature>
<evidence type="ECO:0000256" key="2">
    <source>
        <dbReference type="SAM" id="Phobius"/>
    </source>
</evidence>
<dbReference type="HOGENOM" id="CLU_468590_0_0_1"/>
<feature type="region of interest" description="Disordered" evidence="1">
    <location>
        <begin position="254"/>
        <end position="287"/>
    </location>
</feature>
<feature type="region of interest" description="Disordered" evidence="1">
    <location>
        <begin position="530"/>
        <end position="582"/>
    </location>
</feature>
<evidence type="ECO:0000256" key="1">
    <source>
        <dbReference type="SAM" id="MobiDB-lite"/>
    </source>
</evidence>
<feature type="compositionally biased region" description="Basic and acidic residues" evidence="1">
    <location>
        <begin position="27"/>
        <end position="62"/>
    </location>
</feature>
<evidence type="ECO:0000313" key="3">
    <source>
        <dbReference type="EMBL" id="ETS83708.1"/>
    </source>
</evidence>
<feature type="compositionally biased region" description="Basic and acidic residues" evidence="1">
    <location>
        <begin position="73"/>
        <end position="91"/>
    </location>
</feature>
<accession>W3XC92</accession>
<feature type="region of interest" description="Disordered" evidence="1">
    <location>
        <begin position="134"/>
        <end position="171"/>
    </location>
</feature>
<proteinExistence type="predicted"/>
<feature type="compositionally biased region" description="Pro residues" evidence="1">
    <location>
        <begin position="139"/>
        <end position="159"/>
    </location>
</feature>
<gene>
    <name evidence="3" type="ORF">PFICI_05584</name>
</gene>
<dbReference type="GeneID" id="19270597"/>